<name>A0A7T8KEX7_CALRO</name>
<evidence type="ECO:0008006" key="3">
    <source>
        <dbReference type="Google" id="ProtNLM"/>
    </source>
</evidence>
<dbReference type="AlphaFoldDB" id="A0A7T8KEX7"/>
<dbReference type="InterPro" id="IPR043502">
    <property type="entry name" value="DNA/RNA_pol_sf"/>
</dbReference>
<dbReference type="PANTHER" id="PTHR37984:SF7">
    <property type="entry name" value="INTEGRASE CATALYTIC DOMAIN-CONTAINING PROTEIN"/>
    <property type="match status" value="1"/>
</dbReference>
<reference evidence="2" key="1">
    <citation type="submission" date="2021-01" db="EMBL/GenBank/DDBJ databases">
        <title>Caligus Genome Assembly.</title>
        <authorList>
            <person name="Gallardo-Escarate C."/>
        </authorList>
    </citation>
    <scope>NUCLEOTIDE SEQUENCE [LARGE SCALE GENOMIC DNA]</scope>
</reference>
<dbReference type="PANTHER" id="PTHR37984">
    <property type="entry name" value="PROTEIN CBG26694"/>
    <property type="match status" value="1"/>
</dbReference>
<evidence type="ECO:0000313" key="1">
    <source>
        <dbReference type="EMBL" id="QQP54646.1"/>
    </source>
</evidence>
<dbReference type="InterPro" id="IPR050951">
    <property type="entry name" value="Retrovirus_Pol_polyprotein"/>
</dbReference>
<dbReference type="SUPFAM" id="SSF56672">
    <property type="entry name" value="DNA/RNA polymerases"/>
    <property type="match status" value="1"/>
</dbReference>
<sequence>MDMILEECNGAIGIADGITVYGRNTDDHGKHLMELIQAALKHGLVFNLKKCEIGVPSVKFFGNYYDKDGIHPDPEKVRALK</sequence>
<dbReference type="Proteomes" id="UP000595437">
    <property type="component" value="Chromosome 5"/>
</dbReference>
<dbReference type="OrthoDB" id="5985335at2759"/>
<protein>
    <recommendedName>
        <fullName evidence="3">Reverse transcriptase domain-containing protein</fullName>
    </recommendedName>
</protein>
<dbReference type="EMBL" id="CP045894">
    <property type="protein sequence ID" value="QQP54646.1"/>
    <property type="molecule type" value="Genomic_DNA"/>
</dbReference>
<accession>A0A7T8KEX7</accession>
<dbReference type="InterPro" id="IPR043128">
    <property type="entry name" value="Rev_trsase/Diguanyl_cyclase"/>
</dbReference>
<evidence type="ECO:0000313" key="2">
    <source>
        <dbReference type="Proteomes" id="UP000595437"/>
    </source>
</evidence>
<gene>
    <name evidence="1" type="ORF">FKW44_007539</name>
</gene>
<organism evidence="1 2">
    <name type="scientific">Caligus rogercresseyi</name>
    <name type="common">Sea louse</name>
    <dbReference type="NCBI Taxonomy" id="217165"/>
    <lineage>
        <taxon>Eukaryota</taxon>
        <taxon>Metazoa</taxon>
        <taxon>Ecdysozoa</taxon>
        <taxon>Arthropoda</taxon>
        <taxon>Crustacea</taxon>
        <taxon>Multicrustacea</taxon>
        <taxon>Hexanauplia</taxon>
        <taxon>Copepoda</taxon>
        <taxon>Siphonostomatoida</taxon>
        <taxon>Caligidae</taxon>
        <taxon>Caligus</taxon>
    </lineage>
</organism>
<dbReference type="Gene3D" id="3.30.70.270">
    <property type="match status" value="1"/>
</dbReference>
<proteinExistence type="predicted"/>
<dbReference type="GO" id="GO:0071897">
    <property type="term" value="P:DNA biosynthetic process"/>
    <property type="evidence" value="ECO:0007669"/>
    <property type="project" value="UniProtKB-ARBA"/>
</dbReference>
<keyword evidence="2" id="KW-1185">Reference proteome</keyword>